<dbReference type="CDD" id="cd19757">
    <property type="entry name" value="Bbox1"/>
    <property type="match status" value="1"/>
</dbReference>
<dbReference type="Proteomes" id="UP000030762">
    <property type="component" value="Unassembled WGS sequence"/>
</dbReference>
<dbReference type="eggNOG" id="ENOG502SW1U">
    <property type="taxonomic scope" value="Eukaryota"/>
</dbReference>
<organism evidence="2 3">
    <name type="scientific">Saprolegnia diclina (strain VS20)</name>
    <dbReference type="NCBI Taxonomy" id="1156394"/>
    <lineage>
        <taxon>Eukaryota</taxon>
        <taxon>Sar</taxon>
        <taxon>Stramenopiles</taxon>
        <taxon>Oomycota</taxon>
        <taxon>Saprolegniomycetes</taxon>
        <taxon>Saprolegniales</taxon>
        <taxon>Saprolegniaceae</taxon>
        <taxon>Saprolegnia</taxon>
    </lineage>
</organism>
<dbReference type="InterPro" id="IPR001478">
    <property type="entry name" value="PDZ"/>
</dbReference>
<dbReference type="AlphaFoldDB" id="T0QZM3"/>
<accession>T0QZM3</accession>
<dbReference type="PROSITE" id="PS50106">
    <property type="entry name" value="PDZ"/>
    <property type="match status" value="2"/>
</dbReference>
<evidence type="ECO:0000259" key="1">
    <source>
        <dbReference type="PROSITE" id="PS50106"/>
    </source>
</evidence>
<reference evidence="2 3" key="1">
    <citation type="submission" date="2012-04" db="EMBL/GenBank/DDBJ databases">
        <title>The Genome Sequence of Saprolegnia declina VS20.</title>
        <authorList>
            <consortium name="The Broad Institute Genome Sequencing Platform"/>
            <person name="Russ C."/>
            <person name="Nusbaum C."/>
            <person name="Tyler B."/>
            <person name="van West P."/>
            <person name="Dieguez-Uribeondo J."/>
            <person name="de Bruijn I."/>
            <person name="Tripathy S."/>
            <person name="Jiang R."/>
            <person name="Young S.K."/>
            <person name="Zeng Q."/>
            <person name="Gargeya S."/>
            <person name="Fitzgerald M."/>
            <person name="Haas B."/>
            <person name="Abouelleil A."/>
            <person name="Alvarado L."/>
            <person name="Arachchi H.M."/>
            <person name="Berlin A."/>
            <person name="Chapman S.B."/>
            <person name="Goldberg J."/>
            <person name="Griggs A."/>
            <person name="Gujja S."/>
            <person name="Hansen M."/>
            <person name="Howarth C."/>
            <person name="Imamovic A."/>
            <person name="Larimer J."/>
            <person name="McCowen C."/>
            <person name="Montmayeur A."/>
            <person name="Murphy C."/>
            <person name="Neiman D."/>
            <person name="Pearson M."/>
            <person name="Priest M."/>
            <person name="Roberts A."/>
            <person name="Saif S."/>
            <person name="Shea T."/>
            <person name="Sisk P."/>
            <person name="Sykes S."/>
            <person name="Wortman J."/>
            <person name="Nusbaum C."/>
            <person name="Birren B."/>
        </authorList>
    </citation>
    <scope>NUCLEOTIDE SEQUENCE [LARGE SCALE GENOMIC DNA]</scope>
    <source>
        <strain evidence="2 3">VS20</strain>
    </source>
</reference>
<evidence type="ECO:0000313" key="2">
    <source>
        <dbReference type="EMBL" id="EQC39470.1"/>
    </source>
</evidence>
<feature type="domain" description="PDZ" evidence="1">
    <location>
        <begin position="412"/>
        <end position="501"/>
    </location>
</feature>
<dbReference type="OMA" id="HERANVI"/>
<dbReference type="EMBL" id="JH767138">
    <property type="protein sequence ID" value="EQC39470.1"/>
    <property type="molecule type" value="Genomic_DNA"/>
</dbReference>
<dbReference type="SUPFAM" id="SSF50156">
    <property type="entry name" value="PDZ domain-like"/>
    <property type="match status" value="2"/>
</dbReference>
<protein>
    <recommendedName>
        <fullName evidence="1">PDZ domain-containing protein</fullName>
    </recommendedName>
</protein>
<dbReference type="InterPro" id="IPR036034">
    <property type="entry name" value="PDZ_sf"/>
</dbReference>
<feature type="domain" description="PDZ" evidence="1">
    <location>
        <begin position="95"/>
        <end position="172"/>
    </location>
</feature>
<keyword evidence="3" id="KW-1185">Reference proteome</keyword>
<evidence type="ECO:0000313" key="3">
    <source>
        <dbReference type="Proteomes" id="UP000030762"/>
    </source>
</evidence>
<gene>
    <name evidence="2" type="ORF">SDRG_02914</name>
</gene>
<dbReference type="GeneID" id="19943641"/>
<dbReference type="CDD" id="cd00136">
    <property type="entry name" value="PDZ_canonical"/>
    <property type="match status" value="1"/>
</dbReference>
<dbReference type="VEuPathDB" id="FungiDB:SDRG_02914"/>
<dbReference type="Gene3D" id="2.30.42.10">
    <property type="match status" value="2"/>
</dbReference>
<sequence>MSAKGHAVVCSECDDQPATLACAECHEPDDSNNNNSSTNGETKLCHGCSLLLHSLKKRRYHHVRPLADTETTSAAPEPATWHPTAYDIPDFEELEVVLPKLPDGTLGIDIGQVDGVFVVQRISREKDASALAVGDAIVRLQGRPVHNVVFAQLLHLLHREPLTVKLLVVRGHDTPSALLHAWLKLNVARDQAAQERSKEIIALQQTTSGHYQLQPNDANLDLMFEDAAVSDAKVPVISFLGNTTAGKSFLIRALMGDHEIRPFCFDEDKMCSTTANANMYSSTCVVPNERANVIDFEGENGLTPFMNMVLRTKHLFHSSKAETKQRHMAVQKYFPKIAYLLSDVIVLVGDTSLVNKDYFTRCRDFAIKANVGISETMCRPSMLIVHNKCSLTANFSVEATTAEFMQAHIYDEYDVVLAETGPVGLDLHLASNSNNNLDVASFPAVEALAADGVAAKSGNIHLHDLLVAIGGVSTELLGLNKVQELLETASRPVAITFRSADLLNSEAKGFLEYFADVKCVRVPRGDIRQNIRGKWYNGDEILDQQLVAIHQILSDMSAKQKAMRTDISVGERGWFFLLRSIVTQVANEQPVSFATLLNDLLSTGDRDVDRMTATFVRVYERFPRRDADWYRLCIEFTLELFQRMIAFNMRRKAHASILTKETVSAQAKKSLSLLLKSVQRFLPCVASCPMAEGHRCGQHRMFHVGAKSCHRTAVKVPRSGGRWDRWLSELDGGRHLVWEGAFEAPTLPASYFDAVYWEDTFVHGVLAHLFAGDVQHTTSMDQTDELLLRLLTSYRGALMLDFKVFSENALGHIPCTRCFKGCDAKATVATTMKERLLQLHSRIELLYLAPYQLGVCAQCKPFFTDLGLLPA</sequence>
<proteinExistence type="predicted"/>
<dbReference type="SUPFAM" id="SSF52540">
    <property type="entry name" value="P-loop containing nucleoside triphosphate hydrolases"/>
    <property type="match status" value="1"/>
</dbReference>
<dbReference type="RefSeq" id="XP_008606742.1">
    <property type="nucleotide sequence ID" value="XM_008608520.1"/>
</dbReference>
<dbReference type="InterPro" id="IPR027417">
    <property type="entry name" value="P-loop_NTPase"/>
</dbReference>
<dbReference type="OrthoDB" id="74098at2759"/>
<name>T0QZM3_SAPDV</name>
<dbReference type="SMART" id="SM00228">
    <property type="entry name" value="PDZ"/>
    <property type="match status" value="2"/>
</dbReference>
<dbReference type="InParanoid" id="T0QZM3"/>